<keyword evidence="2" id="KW-1185">Reference proteome</keyword>
<accession>A0AA36DSY4</accession>
<dbReference type="Proteomes" id="UP001176961">
    <property type="component" value="Unassembled WGS sequence"/>
</dbReference>
<sequence>MVVPSWAKFKWMLSSAFVPIKSVFPNYDFFASGTYKRTATGKLSINTFPWITTAQLTALCCCGARMSIWLNSVGSPSVSANDYVKATPSSSSVLKDIINAVRNNPSLSTVSAGQLDLFPKHSGIAFNASFLWNSGIGWDNNVNVKQVWLPLGNTPKSLVGTGVMWDDVFYGSEDISPSNADFVIETEKYESSEPLNRNYAICFRLSDKGKLFAKLLRGLGYNLDFRADTADDRVSILPLLAWYRAYFRFNGIERLRNWESTYCHQLINWIETNGDSVCDFGLTSSQWAAPKTSTSSAPISIFMRFFVNELMDSFYPTEDYNFVSAHRVDITAPYSSSSDYQAGDGKPDGSYATSYYTPQWLESQIKLVNSAINAYGGNRQGTGVEGTTGHTLGIDGDGAGFQATAKDGGLSANLVEALKRLQRVTSKHDVFGQNVRALMKAFGIDGYDTDEPVDVLGFRSFDLNISEVTSLADTYANSITGRYLGEQAGKSVTTGDDDYSKPIVCSTDERGFFFVMGGIVPISGYVNMADEHNYMVHRSQQYDKEFEGLGYDATRMERLFGDIRVSNKTSTIKKHAFGFVPRYSALKVKHNVLNGDFNRPAMRDALLPYSSDRNISLMQPNGDVKQIIDAVNVGTIYESTFNRFYNDFSKLPLAGKEWAYYYKYGFMGWLNRMFVNTDPIGSVNYFGVTSSQIPNEWIIDTYDNFIVHTRVFMDLESLAAGAASAGVQQYFNEGNSKREQANFEKNQKQAYEYSQMAQENAVPNAVKGLKMAGLNQPLLHKAGMANFPIAESVLALAQAKKTNELMDAQRDNINADTANKLQGVETGKSQVGVNEAQGEKLRSETQLNQYQYHVQRDVDGSIFENLMTDRRDDMEGYFKSLGLDINNPDDVKQAKESFTSGSLQGEVNYFKMSADKIEHMNRESIAMEFNNNPELSEAVAWMPYYEKHKLITDIAHVKVQAEKEIALRDKLQADTSLSRQQKENLVKEIQKIGAEIGEIKARTDRVTSEKFRNYAIGASSITDSAWKIVESFLPKAALKNISENPPSKANYKYTEWESVNGMKGRTHTYFPEGD</sequence>
<organism evidence="1 2">
    <name type="scientific">Cylicocyclus nassatus</name>
    <name type="common">Nematode worm</name>
    <dbReference type="NCBI Taxonomy" id="53992"/>
    <lineage>
        <taxon>Eukaryota</taxon>
        <taxon>Metazoa</taxon>
        <taxon>Ecdysozoa</taxon>
        <taxon>Nematoda</taxon>
        <taxon>Chromadorea</taxon>
        <taxon>Rhabditida</taxon>
        <taxon>Rhabditina</taxon>
        <taxon>Rhabditomorpha</taxon>
        <taxon>Strongyloidea</taxon>
        <taxon>Strongylidae</taxon>
        <taxon>Cylicocyclus</taxon>
    </lineage>
</organism>
<name>A0AA36DSY4_CYLNA</name>
<comment type="caution">
    <text evidence="1">The sequence shown here is derived from an EMBL/GenBank/DDBJ whole genome shotgun (WGS) entry which is preliminary data.</text>
</comment>
<dbReference type="EMBL" id="CATQJL010000004">
    <property type="protein sequence ID" value="CAJ0592174.1"/>
    <property type="molecule type" value="Genomic_DNA"/>
</dbReference>
<protein>
    <submittedName>
        <fullName evidence="1">Uncharacterized protein</fullName>
    </submittedName>
</protein>
<reference evidence="1" key="1">
    <citation type="submission" date="2023-07" db="EMBL/GenBank/DDBJ databases">
        <authorList>
            <consortium name="CYATHOMIX"/>
        </authorList>
    </citation>
    <scope>NUCLEOTIDE SEQUENCE</scope>
    <source>
        <strain evidence="1">N/A</strain>
    </source>
</reference>
<dbReference type="AlphaFoldDB" id="A0AA36DSY4"/>
<gene>
    <name evidence="1" type="ORF">CYNAS_LOCUS4157</name>
</gene>
<proteinExistence type="predicted"/>
<evidence type="ECO:0000313" key="1">
    <source>
        <dbReference type="EMBL" id="CAJ0592174.1"/>
    </source>
</evidence>
<evidence type="ECO:0000313" key="2">
    <source>
        <dbReference type="Proteomes" id="UP001176961"/>
    </source>
</evidence>